<comment type="caution">
    <text evidence="16">The sequence shown here is derived from an EMBL/GenBank/DDBJ whole genome shotgun (WGS) entry which is preliminary data.</text>
</comment>
<evidence type="ECO:0000256" key="13">
    <source>
        <dbReference type="PIRNR" id="PIRNR004930"/>
    </source>
</evidence>
<organism evidence="16 17">
    <name type="scientific">Lautropia mirabilis ATCC 51599</name>
    <dbReference type="NCBI Taxonomy" id="887898"/>
    <lineage>
        <taxon>Bacteria</taxon>
        <taxon>Pseudomonadati</taxon>
        <taxon>Pseudomonadota</taxon>
        <taxon>Betaproteobacteria</taxon>
        <taxon>Burkholderiales</taxon>
        <taxon>Burkholderiaceae</taxon>
        <taxon>Lautropia</taxon>
    </lineage>
</organism>
<dbReference type="Pfam" id="PF03481">
    <property type="entry name" value="Sua5_C"/>
    <property type="match status" value="1"/>
</dbReference>
<dbReference type="GO" id="GO:0005737">
    <property type="term" value="C:cytoplasm"/>
    <property type="evidence" value="ECO:0007669"/>
    <property type="project" value="UniProtKB-SubCell"/>
</dbReference>
<dbReference type="STRING" id="887898.HMPREF0551_0251"/>
<dbReference type="InterPro" id="IPR050156">
    <property type="entry name" value="TC-AMP_synthase_SUA5"/>
</dbReference>
<dbReference type="Gene3D" id="3.90.870.10">
    <property type="entry name" value="DHBP synthase"/>
    <property type="match status" value="1"/>
</dbReference>
<evidence type="ECO:0000256" key="10">
    <source>
        <dbReference type="ARBA" id="ARBA00022840"/>
    </source>
</evidence>
<evidence type="ECO:0000256" key="7">
    <source>
        <dbReference type="ARBA" id="ARBA00022694"/>
    </source>
</evidence>
<dbReference type="SUPFAM" id="SSF55821">
    <property type="entry name" value="YrdC/RibB"/>
    <property type="match status" value="1"/>
</dbReference>
<keyword evidence="17" id="KW-1185">Reference proteome</keyword>
<name>E7RUT5_9BURK</name>
<dbReference type="GO" id="GO:0006450">
    <property type="term" value="P:regulation of translational fidelity"/>
    <property type="evidence" value="ECO:0007669"/>
    <property type="project" value="TreeGrafter"/>
</dbReference>
<evidence type="ECO:0000256" key="3">
    <source>
        <dbReference type="ARBA" id="ARBA00012584"/>
    </source>
</evidence>
<dbReference type="EMBL" id="AEQP01000001">
    <property type="protein sequence ID" value="EFV96068.1"/>
    <property type="molecule type" value="Genomic_DNA"/>
</dbReference>
<keyword evidence="5 13" id="KW-0963">Cytoplasm</keyword>
<feature type="binding site" evidence="14">
    <location>
        <position position="118"/>
    </location>
    <ligand>
        <name>ATP</name>
        <dbReference type="ChEBI" id="CHEBI:30616"/>
    </ligand>
</feature>
<reference evidence="16 17" key="1">
    <citation type="submission" date="2010-12" db="EMBL/GenBank/DDBJ databases">
        <authorList>
            <person name="Muzny D."/>
            <person name="Qin X."/>
            <person name="Deng J."/>
            <person name="Jiang H."/>
            <person name="Liu Y."/>
            <person name="Qu J."/>
            <person name="Song X.-Z."/>
            <person name="Zhang L."/>
            <person name="Thornton R."/>
            <person name="Coyle M."/>
            <person name="Francisco L."/>
            <person name="Jackson L."/>
            <person name="Javaid M."/>
            <person name="Korchina V."/>
            <person name="Kovar C."/>
            <person name="Mata R."/>
            <person name="Mathew T."/>
            <person name="Ngo R."/>
            <person name="Nguyen L."/>
            <person name="Nguyen N."/>
            <person name="Okwuonu G."/>
            <person name="Ongeri F."/>
            <person name="Pham C."/>
            <person name="Simmons D."/>
            <person name="Wilczek-Boney K."/>
            <person name="Hale W."/>
            <person name="Jakkamsetti A."/>
            <person name="Pham P."/>
            <person name="Ruth R."/>
            <person name="San Lucas F."/>
            <person name="Warren J."/>
            <person name="Zhang J."/>
            <person name="Zhao Z."/>
            <person name="Zhou C."/>
            <person name="Zhu D."/>
            <person name="Lee S."/>
            <person name="Bess C."/>
            <person name="Blankenburg K."/>
            <person name="Forbes L."/>
            <person name="Fu Q."/>
            <person name="Gubbala S."/>
            <person name="Hirani K."/>
            <person name="Jayaseelan J.C."/>
            <person name="Lara F."/>
            <person name="Munidasa M."/>
            <person name="Palculict T."/>
            <person name="Patil S."/>
            <person name="Pu L.-L."/>
            <person name="Saada N."/>
            <person name="Tang L."/>
            <person name="Weissenberger G."/>
            <person name="Zhu Y."/>
            <person name="Hemphill L."/>
            <person name="Shang Y."/>
            <person name="Youmans B."/>
            <person name="Ayvaz T."/>
            <person name="Ross M."/>
            <person name="Santibanez J."/>
            <person name="Aqrawi P."/>
            <person name="Gross S."/>
            <person name="Joshi V."/>
            <person name="Fowler G."/>
            <person name="Nazareth L."/>
            <person name="Reid J."/>
            <person name="Worley K."/>
            <person name="Petrosino J."/>
            <person name="Highlander S."/>
            <person name="Gibbs R."/>
        </authorList>
    </citation>
    <scope>NUCLEOTIDE SEQUENCE [LARGE SCALE GENOMIC DNA]</scope>
    <source>
        <strain evidence="16 17">ATCC 51599</strain>
    </source>
</reference>
<feature type="binding site" evidence="14">
    <location>
        <position position="182"/>
    </location>
    <ligand>
        <name>L-threonine</name>
        <dbReference type="ChEBI" id="CHEBI:57926"/>
    </ligand>
</feature>
<evidence type="ECO:0000259" key="15">
    <source>
        <dbReference type="PROSITE" id="PS51163"/>
    </source>
</evidence>
<evidence type="ECO:0000256" key="6">
    <source>
        <dbReference type="ARBA" id="ARBA00022679"/>
    </source>
</evidence>
<dbReference type="Gene3D" id="3.40.50.11030">
    <property type="entry name" value="Threonylcarbamoyl-AMP synthase, C-terminal domain"/>
    <property type="match status" value="1"/>
</dbReference>
<dbReference type="InterPro" id="IPR017945">
    <property type="entry name" value="DHBP_synth_RibB-like_a/b_dom"/>
</dbReference>
<comment type="subcellular location">
    <subcellularLocation>
        <location evidence="1 13">Cytoplasm</location>
    </subcellularLocation>
</comment>
<dbReference type="EC" id="2.7.7.87" evidence="3 13"/>
<feature type="binding site" evidence="14">
    <location>
        <position position="196"/>
    </location>
    <ligand>
        <name>ATP</name>
        <dbReference type="ChEBI" id="CHEBI:30616"/>
    </ligand>
</feature>
<gene>
    <name evidence="16" type="ORF">HMPREF0551_0251</name>
</gene>
<dbReference type="HOGENOM" id="CLU_031397_0_2_4"/>
<dbReference type="InterPro" id="IPR006070">
    <property type="entry name" value="Sua5-like_dom"/>
</dbReference>
<feature type="binding site" evidence="14">
    <location>
        <position position="144"/>
    </location>
    <ligand>
        <name>ATP</name>
        <dbReference type="ChEBI" id="CHEBI:30616"/>
    </ligand>
</feature>
<feature type="binding site" evidence="14">
    <location>
        <position position="33"/>
    </location>
    <ligand>
        <name>L-threonine</name>
        <dbReference type="ChEBI" id="CHEBI:57926"/>
    </ligand>
</feature>
<dbReference type="GO" id="GO:0008033">
    <property type="term" value="P:tRNA processing"/>
    <property type="evidence" value="ECO:0007669"/>
    <property type="project" value="UniProtKB-KW"/>
</dbReference>
<keyword evidence="10 13" id="KW-0067">ATP-binding</keyword>
<dbReference type="Proteomes" id="UP000011021">
    <property type="component" value="Unassembled WGS sequence"/>
</dbReference>
<dbReference type="Pfam" id="PF01300">
    <property type="entry name" value="Sua5_yciO_yrdC"/>
    <property type="match status" value="1"/>
</dbReference>
<feature type="binding site" evidence="14">
    <location>
        <position position="56"/>
    </location>
    <ligand>
        <name>ATP</name>
        <dbReference type="ChEBI" id="CHEBI:30616"/>
    </ligand>
</feature>
<evidence type="ECO:0000256" key="11">
    <source>
        <dbReference type="ARBA" id="ARBA00029774"/>
    </source>
</evidence>
<sequence>MSGVADGTMTDAPLAEAAAVLQAGGVIGLPTETVYGLAANAADEQAVTSIYRIKGRPADHPLIVHVADALAAQQWAEWTPAAQRLADAFWPGPLTLVLRRRAGAPPFASAGQDTIALRVSSHPVFQRLMQALAPVGITGLAAPSANRFGRISPSRAAHVRSGLGSAVPLVLDGGPSEVGVESTIVDLSRGAPVLLRPGGISLQALADCLGQPVRAADSQATREADAPRVPGALPSHYAPSVPLRLLSAGALAALLQQRATALSAAQTPVIDGLPMGRIAVWRPEPPPEQPGLFWRCQPTEVALAARHLYDTLHQLDALGVDAILVEQPPAEPAWRAVQDRLQRAAAAG</sequence>
<feature type="domain" description="YrdC-like" evidence="15">
    <location>
        <begin position="11"/>
        <end position="200"/>
    </location>
</feature>
<dbReference type="AlphaFoldDB" id="E7RUT5"/>
<dbReference type="GO" id="GO:0003725">
    <property type="term" value="F:double-stranded RNA binding"/>
    <property type="evidence" value="ECO:0007669"/>
    <property type="project" value="UniProtKB-UniRule"/>
</dbReference>
<dbReference type="PANTHER" id="PTHR17490:SF16">
    <property type="entry name" value="THREONYLCARBAMOYL-AMP SYNTHASE"/>
    <property type="match status" value="1"/>
</dbReference>
<evidence type="ECO:0000256" key="4">
    <source>
        <dbReference type="ARBA" id="ARBA00015492"/>
    </source>
</evidence>
<dbReference type="NCBIfam" id="TIGR00057">
    <property type="entry name" value="L-threonylcarbamoyladenylate synthase"/>
    <property type="match status" value="1"/>
</dbReference>
<dbReference type="GO" id="GO:0061710">
    <property type="term" value="F:L-threonylcarbamoyladenylate synthase"/>
    <property type="evidence" value="ECO:0007669"/>
    <property type="project" value="UniProtKB-EC"/>
</dbReference>
<evidence type="ECO:0000256" key="8">
    <source>
        <dbReference type="ARBA" id="ARBA00022695"/>
    </source>
</evidence>
<feature type="binding site" evidence="14">
    <location>
        <position position="237"/>
    </location>
    <ligand>
        <name>ATP</name>
        <dbReference type="ChEBI" id="CHEBI:30616"/>
    </ligand>
</feature>
<dbReference type="eggNOG" id="COG0009">
    <property type="taxonomic scope" value="Bacteria"/>
</dbReference>
<feature type="binding site" evidence="14">
    <location>
        <position position="114"/>
    </location>
    <ligand>
        <name>ATP</name>
        <dbReference type="ChEBI" id="CHEBI:30616"/>
    </ligand>
</feature>
<dbReference type="PIRSF" id="PIRSF004930">
    <property type="entry name" value="Tln_factor_SUA5"/>
    <property type="match status" value="1"/>
</dbReference>
<evidence type="ECO:0000256" key="12">
    <source>
        <dbReference type="ARBA" id="ARBA00048366"/>
    </source>
</evidence>
<dbReference type="PANTHER" id="PTHR17490">
    <property type="entry name" value="SUA5"/>
    <property type="match status" value="1"/>
</dbReference>
<dbReference type="GO" id="GO:0005524">
    <property type="term" value="F:ATP binding"/>
    <property type="evidence" value="ECO:0007669"/>
    <property type="project" value="UniProtKB-UniRule"/>
</dbReference>
<comment type="catalytic activity">
    <reaction evidence="12 13">
        <text>L-threonine + hydrogencarbonate + ATP = L-threonylcarbamoyladenylate + diphosphate + H2O</text>
        <dbReference type="Rhea" id="RHEA:36407"/>
        <dbReference type="ChEBI" id="CHEBI:15377"/>
        <dbReference type="ChEBI" id="CHEBI:17544"/>
        <dbReference type="ChEBI" id="CHEBI:30616"/>
        <dbReference type="ChEBI" id="CHEBI:33019"/>
        <dbReference type="ChEBI" id="CHEBI:57926"/>
        <dbReference type="ChEBI" id="CHEBI:73682"/>
        <dbReference type="EC" id="2.7.7.87"/>
    </reaction>
</comment>
<proteinExistence type="inferred from homology"/>
<evidence type="ECO:0000256" key="5">
    <source>
        <dbReference type="ARBA" id="ARBA00022490"/>
    </source>
</evidence>
<evidence type="ECO:0000256" key="14">
    <source>
        <dbReference type="PIRSR" id="PIRSR004930-1"/>
    </source>
</evidence>
<dbReference type="InterPro" id="IPR038385">
    <property type="entry name" value="Sua5/YwlC_C"/>
</dbReference>
<keyword evidence="9 13" id="KW-0547">Nucleotide-binding</keyword>
<dbReference type="PROSITE" id="PS51163">
    <property type="entry name" value="YRDC"/>
    <property type="match status" value="1"/>
</dbReference>
<evidence type="ECO:0000256" key="2">
    <source>
        <dbReference type="ARBA" id="ARBA00007663"/>
    </source>
</evidence>
<comment type="similarity">
    <text evidence="2 13">Belongs to the SUA5 family.</text>
</comment>
<dbReference type="InterPro" id="IPR010923">
    <property type="entry name" value="T(6)A37_SUA5"/>
</dbReference>
<dbReference type="GO" id="GO:0000049">
    <property type="term" value="F:tRNA binding"/>
    <property type="evidence" value="ECO:0007669"/>
    <property type="project" value="TreeGrafter"/>
</dbReference>
<accession>E7RUT5</accession>
<evidence type="ECO:0000256" key="1">
    <source>
        <dbReference type="ARBA" id="ARBA00004496"/>
    </source>
</evidence>
<keyword evidence="6 13" id="KW-0808">Transferase</keyword>
<evidence type="ECO:0000313" key="17">
    <source>
        <dbReference type="Proteomes" id="UP000011021"/>
    </source>
</evidence>
<feature type="binding site" evidence="14">
    <location>
        <position position="142"/>
    </location>
    <ligand>
        <name>L-threonine</name>
        <dbReference type="ChEBI" id="CHEBI:57926"/>
    </ligand>
</feature>
<comment type="function">
    <text evidence="13">Required for the formation of a threonylcarbamoyl group on adenosine at position 37 (t(6)A37) in tRNAs that read codons beginning with adenine.</text>
</comment>
<dbReference type="InterPro" id="IPR005145">
    <property type="entry name" value="Sua5_C"/>
</dbReference>
<evidence type="ECO:0000313" key="16">
    <source>
        <dbReference type="EMBL" id="EFV96068.1"/>
    </source>
</evidence>
<evidence type="ECO:0000256" key="9">
    <source>
        <dbReference type="ARBA" id="ARBA00022741"/>
    </source>
</evidence>
<keyword evidence="7 13" id="KW-0819">tRNA processing</keyword>
<feature type="binding site" evidence="14">
    <location>
        <position position="152"/>
    </location>
    <ligand>
        <name>ATP</name>
        <dbReference type="ChEBI" id="CHEBI:30616"/>
    </ligand>
</feature>
<protein>
    <recommendedName>
        <fullName evidence="4 13">Threonylcarbamoyl-AMP synthase</fullName>
        <shortName evidence="13">TC-AMP synthase</shortName>
        <ecNumber evidence="3 13">2.7.7.87</ecNumber>
    </recommendedName>
    <alternativeName>
        <fullName evidence="11 13">L-threonylcarbamoyladenylate synthase</fullName>
    </alternativeName>
</protein>
<feature type="binding site" evidence="14">
    <location>
        <position position="65"/>
    </location>
    <ligand>
        <name>L-threonine</name>
        <dbReference type="ChEBI" id="CHEBI:57926"/>
    </ligand>
</feature>
<keyword evidence="8 13" id="KW-0548">Nucleotidyltransferase</keyword>